<dbReference type="Gene3D" id="3.20.20.80">
    <property type="entry name" value="Glycosidases"/>
    <property type="match status" value="1"/>
</dbReference>
<feature type="non-terminal residue" evidence="6">
    <location>
        <position position="1"/>
    </location>
</feature>
<organism evidence="6 7">
    <name type="scientific">Candidatus Sulfomarinibacter kjeldsenii</name>
    <dbReference type="NCBI Taxonomy" id="2885994"/>
    <lineage>
        <taxon>Bacteria</taxon>
        <taxon>Pseudomonadati</taxon>
        <taxon>Acidobacteriota</taxon>
        <taxon>Thermoanaerobaculia</taxon>
        <taxon>Thermoanaerobaculales</taxon>
        <taxon>Candidatus Sulfomarinibacteraceae</taxon>
        <taxon>Candidatus Sulfomarinibacter</taxon>
    </lineage>
</organism>
<evidence type="ECO:0000256" key="4">
    <source>
        <dbReference type="ARBA" id="ARBA00023295"/>
    </source>
</evidence>
<dbReference type="InterPro" id="IPR045053">
    <property type="entry name" value="MAN-like"/>
</dbReference>
<proteinExistence type="predicted"/>
<dbReference type="InterPro" id="IPR001547">
    <property type="entry name" value="Glyco_hydro_5"/>
</dbReference>
<dbReference type="SUPFAM" id="SSF51445">
    <property type="entry name" value="(Trans)glycosidases"/>
    <property type="match status" value="1"/>
</dbReference>
<dbReference type="PANTHER" id="PTHR31451">
    <property type="match status" value="1"/>
</dbReference>
<keyword evidence="3" id="KW-0378">Hydrolase</keyword>
<feature type="domain" description="Glycoside hydrolase family 5" evidence="5">
    <location>
        <begin position="9"/>
        <end position="418"/>
    </location>
</feature>
<evidence type="ECO:0000256" key="2">
    <source>
        <dbReference type="ARBA" id="ARBA00012706"/>
    </source>
</evidence>
<keyword evidence="4" id="KW-0326">Glycosidase</keyword>
<dbReference type="PANTHER" id="PTHR31451:SF40">
    <property type="entry name" value="GLYCOSIDE HYDROLASE FAMILY 5 DOMAIN-CONTAINING PROTEIN"/>
    <property type="match status" value="1"/>
</dbReference>
<evidence type="ECO:0000313" key="7">
    <source>
        <dbReference type="Proteomes" id="UP000598633"/>
    </source>
</evidence>
<dbReference type="Pfam" id="PF26410">
    <property type="entry name" value="GH5_mannosidase"/>
    <property type="match status" value="1"/>
</dbReference>
<gene>
    <name evidence="6" type="ORF">IFJ97_05075</name>
</gene>
<evidence type="ECO:0000256" key="3">
    <source>
        <dbReference type="ARBA" id="ARBA00022801"/>
    </source>
</evidence>
<evidence type="ECO:0000259" key="5">
    <source>
        <dbReference type="Pfam" id="PF26410"/>
    </source>
</evidence>
<protein>
    <recommendedName>
        <fullName evidence="2">mannan endo-1,4-beta-mannosidase</fullName>
        <ecNumber evidence="2">3.2.1.78</ecNumber>
    </recommendedName>
</protein>
<dbReference type="InterPro" id="IPR017853">
    <property type="entry name" value="GH"/>
</dbReference>
<dbReference type="EC" id="3.2.1.78" evidence="2"/>
<comment type="catalytic activity">
    <reaction evidence="1">
        <text>Random hydrolysis of (1-&gt;4)-beta-D-mannosidic linkages in mannans, galactomannans and glucomannans.</text>
        <dbReference type="EC" id="3.2.1.78"/>
    </reaction>
</comment>
<accession>A0A8J6YBI2</accession>
<dbReference type="GO" id="GO:0016985">
    <property type="term" value="F:mannan endo-1,4-beta-mannosidase activity"/>
    <property type="evidence" value="ECO:0007669"/>
    <property type="project" value="TreeGrafter"/>
</dbReference>
<evidence type="ECO:0000256" key="1">
    <source>
        <dbReference type="ARBA" id="ARBA00001678"/>
    </source>
</evidence>
<dbReference type="Proteomes" id="UP000598633">
    <property type="component" value="Unassembled WGS sequence"/>
</dbReference>
<name>A0A8J6YBI2_9BACT</name>
<evidence type="ECO:0000313" key="6">
    <source>
        <dbReference type="EMBL" id="MBD3870715.1"/>
    </source>
</evidence>
<dbReference type="AlphaFoldDB" id="A0A8J6YBI2"/>
<sequence length="423" mass="48051">GSPGPEAPDFVKVEGTRFVRNGEPYHFLGTNLWYGCNLGALAEGGDRDRLLRELDLLKSLGIDNLRVLGASEGLSQDNTVWPPLQPEPGLYDERLLDGLDFLLAEMAKRDMVAVVYLNNYWVWSGGMSQYVSWFESEPVPNPFLEEWSWLEFMEFSARFYTHPEANAAYRNYIEMLINRENNYTGVPYRDDPTIMAWQLGNEPRPGEGESGKLNFEVFTEWVGETADFIRSLDPNHLISTGNEGLKGSIESAETYLNIHRFASIDYLTAHLWILNWSWYDPMKAEETYGEAERRAIEYLDQHIAFAEEIGKPLVLDEFGIPRDLHSYSPQAGTTTRDLFYTRVFEHIRANAADGGPFAGSNFWTWGGYGEASDPDEAVWRRGDQFTGDPPQEPQGRNSVFASDRSTLSIFEDFAGKMQLVGRP</sequence>
<comment type="caution">
    <text evidence="6">The sequence shown here is derived from an EMBL/GenBank/DDBJ whole genome shotgun (WGS) entry which is preliminary data.</text>
</comment>
<reference evidence="6 7" key="1">
    <citation type="submission" date="2020-08" db="EMBL/GenBank/DDBJ databases">
        <title>Acidobacteriota in marine sediments use diverse sulfur dissimilation pathways.</title>
        <authorList>
            <person name="Wasmund K."/>
        </authorList>
    </citation>
    <scope>NUCLEOTIDE SEQUENCE [LARGE SCALE GENOMIC DNA]</scope>
    <source>
        <strain evidence="6">MAG AM3-A</strain>
    </source>
</reference>
<dbReference type="EMBL" id="JACXWA010000083">
    <property type="protein sequence ID" value="MBD3870715.1"/>
    <property type="molecule type" value="Genomic_DNA"/>
</dbReference>